<reference evidence="1 2" key="1">
    <citation type="submission" date="2016-10" db="EMBL/GenBank/DDBJ databases">
        <authorList>
            <person name="Varghese N."/>
            <person name="Submissions S."/>
        </authorList>
    </citation>
    <scope>NUCLEOTIDE SEQUENCE [LARGE SCALE GENOMIC DNA]</scope>
    <source>
        <strain evidence="1 2">DSM 29073</strain>
    </source>
</reference>
<organism evidence="1 2">
    <name type="scientific">Parabacteroides chinchillae</name>
    <dbReference type="NCBI Taxonomy" id="871327"/>
    <lineage>
        <taxon>Bacteria</taxon>
        <taxon>Pseudomonadati</taxon>
        <taxon>Bacteroidota</taxon>
        <taxon>Bacteroidia</taxon>
        <taxon>Bacteroidales</taxon>
        <taxon>Tannerellaceae</taxon>
        <taxon>Parabacteroides</taxon>
    </lineage>
</organism>
<sequence>VAPMVLRNSGRVGSRRFKEEKESIHLSGLLFLLEKAQCYNILVILPF</sequence>
<keyword evidence="2" id="KW-1185">Reference proteome</keyword>
<name>A0A8G2BYB1_9BACT</name>
<gene>
    <name evidence="1" type="ORF">SAMN05444001_114126</name>
</gene>
<feature type="non-terminal residue" evidence="1">
    <location>
        <position position="1"/>
    </location>
</feature>
<evidence type="ECO:0000313" key="2">
    <source>
        <dbReference type="Proteomes" id="UP000236725"/>
    </source>
</evidence>
<comment type="caution">
    <text evidence="1">The sequence shown here is derived from an EMBL/GenBank/DDBJ whole genome shotgun (WGS) entry which is preliminary data.</text>
</comment>
<evidence type="ECO:0000313" key="1">
    <source>
        <dbReference type="EMBL" id="SEG09501.1"/>
    </source>
</evidence>
<dbReference type="Proteomes" id="UP000236725">
    <property type="component" value="Unassembled WGS sequence"/>
</dbReference>
<protein>
    <submittedName>
        <fullName evidence="1">Uncharacterized protein</fullName>
    </submittedName>
</protein>
<proteinExistence type="predicted"/>
<dbReference type="AlphaFoldDB" id="A0A8G2BYB1"/>
<dbReference type="EMBL" id="FNVS01000014">
    <property type="protein sequence ID" value="SEG09501.1"/>
    <property type="molecule type" value="Genomic_DNA"/>
</dbReference>
<accession>A0A8G2BYB1</accession>